<comment type="caution">
    <text evidence="1">The sequence shown here is derived from an EMBL/GenBank/DDBJ whole genome shotgun (WGS) entry which is preliminary data.</text>
</comment>
<dbReference type="EMBL" id="BARW01034730">
    <property type="protein sequence ID" value="GAJ09484.1"/>
    <property type="molecule type" value="Genomic_DNA"/>
</dbReference>
<organism evidence="1">
    <name type="scientific">marine sediment metagenome</name>
    <dbReference type="NCBI Taxonomy" id="412755"/>
    <lineage>
        <taxon>unclassified sequences</taxon>
        <taxon>metagenomes</taxon>
        <taxon>ecological metagenomes</taxon>
    </lineage>
</organism>
<reference evidence="1" key="1">
    <citation type="journal article" date="2014" name="Front. Microbiol.">
        <title>High frequency of phylogenetically diverse reductive dehalogenase-homologous genes in deep subseafloor sedimentary metagenomes.</title>
        <authorList>
            <person name="Kawai M."/>
            <person name="Futagami T."/>
            <person name="Toyoda A."/>
            <person name="Takaki Y."/>
            <person name="Nishi S."/>
            <person name="Hori S."/>
            <person name="Arai W."/>
            <person name="Tsubouchi T."/>
            <person name="Morono Y."/>
            <person name="Uchiyama I."/>
            <person name="Ito T."/>
            <person name="Fujiyama A."/>
            <person name="Inagaki F."/>
            <person name="Takami H."/>
        </authorList>
    </citation>
    <scope>NUCLEOTIDE SEQUENCE</scope>
    <source>
        <strain evidence="1">Expedition CK06-06</strain>
    </source>
</reference>
<accession>X1TW81</accession>
<name>X1TW81_9ZZZZ</name>
<evidence type="ECO:0000313" key="1">
    <source>
        <dbReference type="EMBL" id="GAJ09484.1"/>
    </source>
</evidence>
<sequence>EDLGHWKQSHANKALANTIRWLKEHSYRNVFVDPDNEGMASRATGWSIKEMIDAAHAVDPSYVIGYNNKAAPPDNADILLHHSPKDGVRAYIQSEGSPGETPGRYWGSYSKLDGYYNYIRIGRYTEQMKKSQINATRDHISNHAGYILASTWIQCASHEGIGGPFMKPGGWAENPNVNNNVKKLQPEAGILWWLEWVKEQYGRWIPPHPKGAPPYRPQGNR</sequence>
<proteinExistence type="predicted"/>
<protein>
    <submittedName>
        <fullName evidence="1">Uncharacterized protein</fullName>
    </submittedName>
</protein>
<feature type="non-terminal residue" evidence="1">
    <location>
        <position position="1"/>
    </location>
</feature>
<dbReference type="AlphaFoldDB" id="X1TW81"/>
<gene>
    <name evidence="1" type="ORF">S12H4_54344</name>
</gene>